<feature type="domain" description="Xaa-Pro dipeptidyl-peptidase-like" evidence="1">
    <location>
        <begin position="78"/>
        <end position="146"/>
    </location>
</feature>
<sequence>MASGSLRPFSYERIPLASGLEIEASLSVPEEPDAMDAQAPIGTAPNNGIGIVGKKLAVCLHPWSRLGGRMDDPVLLISERAFVRSGYHVLRYNSRGVGNSSGWPSFTGLTEGQDLQDIINWTLEKLKNIGSIVIMGYSHGALIASLFPILPEPIKVSHILLSYPLGPRTWLTAFHSGTYTTTLNSLLQHPRSKVLIVFGDHDEFTGESSYDTWAEELRKQGSGAGTGRLEIAKIGGATHFWTDEENARRRLVEKILDWVS</sequence>
<proteinExistence type="predicted"/>
<dbReference type="Pfam" id="PF02129">
    <property type="entry name" value="Peptidase_S15"/>
    <property type="match status" value="1"/>
</dbReference>
<dbReference type="InterPro" id="IPR000383">
    <property type="entry name" value="Xaa-Pro-like_dom"/>
</dbReference>
<protein>
    <recommendedName>
        <fullName evidence="1">Xaa-Pro dipeptidyl-peptidase-like domain-containing protein</fullName>
    </recommendedName>
</protein>
<comment type="caution">
    <text evidence="2">The sequence shown here is derived from an EMBL/GenBank/DDBJ whole genome shotgun (WGS) entry which is preliminary data.</text>
</comment>
<organism evidence="2 3">
    <name type="scientific">Meripilus lineatus</name>
    <dbReference type="NCBI Taxonomy" id="2056292"/>
    <lineage>
        <taxon>Eukaryota</taxon>
        <taxon>Fungi</taxon>
        <taxon>Dikarya</taxon>
        <taxon>Basidiomycota</taxon>
        <taxon>Agaricomycotina</taxon>
        <taxon>Agaricomycetes</taxon>
        <taxon>Polyporales</taxon>
        <taxon>Meripilaceae</taxon>
        <taxon>Meripilus</taxon>
    </lineage>
</organism>
<dbReference type="AlphaFoldDB" id="A0AAD5VGF8"/>
<evidence type="ECO:0000259" key="1">
    <source>
        <dbReference type="Pfam" id="PF02129"/>
    </source>
</evidence>
<dbReference type="GO" id="GO:0016787">
    <property type="term" value="F:hydrolase activity"/>
    <property type="evidence" value="ECO:0007669"/>
    <property type="project" value="InterPro"/>
</dbReference>
<accession>A0AAD5VGF8</accession>
<dbReference type="EMBL" id="JANAWD010000007">
    <property type="protein sequence ID" value="KAJ3491753.1"/>
    <property type="molecule type" value="Genomic_DNA"/>
</dbReference>
<dbReference type="Proteomes" id="UP001212997">
    <property type="component" value="Unassembled WGS sequence"/>
</dbReference>
<reference evidence="2" key="1">
    <citation type="submission" date="2022-07" db="EMBL/GenBank/DDBJ databases">
        <title>Genome Sequence of Physisporinus lineatus.</title>
        <authorList>
            <person name="Buettner E."/>
        </authorList>
    </citation>
    <scope>NUCLEOTIDE SEQUENCE</scope>
    <source>
        <strain evidence="2">VT162</strain>
    </source>
</reference>
<evidence type="ECO:0000313" key="2">
    <source>
        <dbReference type="EMBL" id="KAJ3491753.1"/>
    </source>
</evidence>
<dbReference type="SUPFAM" id="SSF53474">
    <property type="entry name" value="alpha/beta-Hydrolases"/>
    <property type="match status" value="1"/>
</dbReference>
<dbReference type="PANTHER" id="PTHR42103">
    <property type="entry name" value="ALPHA/BETA-HYDROLASES SUPERFAMILY PROTEIN"/>
    <property type="match status" value="1"/>
</dbReference>
<gene>
    <name evidence="2" type="ORF">NLI96_g459</name>
</gene>
<evidence type="ECO:0000313" key="3">
    <source>
        <dbReference type="Proteomes" id="UP001212997"/>
    </source>
</evidence>
<keyword evidence="3" id="KW-1185">Reference proteome</keyword>
<dbReference type="PANTHER" id="PTHR42103:SF2">
    <property type="entry name" value="AB HYDROLASE-1 DOMAIN-CONTAINING PROTEIN"/>
    <property type="match status" value="1"/>
</dbReference>
<name>A0AAD5VGF8_9APHY</name>
<dbReference type="InterPro" id="IPR029058">
    <property type="entry name" value="AB_hydrolase_fold"/>
</dbReference>
<dbReference type="Gene3D" id="3.40.50.1820">
    <property type="entry name" value="alpha/beta hydrolase"/>
    <property type="match status" value="1"/>
</dbReference>